<keyword evidence="3" id="KW-1185">Reference proteome</keyword>
<protein>
    <recommendedName>
        <fullName evidence="4">Type II secretion system protein GspC N-terminal domain-containing protein</fullName>
    </recommendedName>
</protein>
<comment type="caution">
    <text evidence="2">The sequence shown here is derived from an EMBL/GenBank/DDBJ whole genome shotgun (WGS) entry which is preliminary data.</text>
</comment>
<proteinExistence type="predicted"/>
<dbReference type="EMBL" id="RPOH01000017">
    <property type="protein sequence ID" value="RPH29620.1"/>
    <property type="molecule type" value="Genomic_DNA"/>
</dbReference>
<organism evidence="2 3">
    <name type="scientific">Buttiauxella warmboldiae</name>
    <dbReference type="NCBI Taxonomy" id="82993"/>
    <lineage>
        <taxon>Bacteria</taxon>
        <taxon>Pseudomonadati</taxon>
        <taxon>Pseudomonadota</taxon>
        <taxon>Gammaproteobacteria</taxon>
        <taxon>Enterobacterales</taxon>
        <taxon>Enterobacteriaceae</taxon>
        <taxon>Buttiauxella</taxon>
    </lineage>
</organism>
<gene>
    <name evidence="2" type="ORF">EHN07_05270</name>
</gene>
<accession>A0A3N5DVG7</accession>
<evidence type="ECO:0000313" key="2">
    <source>
        <dbReference type="EMBL" id="RPH29620.1"/>
    </source>
</evidence>
<sequence length="152" mass="17315">MERWPQIPVSAWYFLFPLSLTLLTIVGYQWWEIVASTSNPTQPYNEVPLNKTSPPGTLNLFVTKKEIQIEPRTTPLPYASMITVKGILQSNNNDLSWVIMKINNKQSNYGRGMSLDMFDNVTVARINEESVTLSTPTGDIELLIETPSYFKK</sequence>
<name>A0A3N5DVG7_9ENTR</name>
<feature type="transmembrane region" description="Helical" evidence="1">
    <location>
        <begin position="12"/>
        <end position="31"/>
    </location>
</feature>
<evidence type="ECO:0000256" key="1">
    <source>
        <dbReference type="SAM" id="Phobius"/>
    </source>
</evidence>
<dbReference type="Gene3D" id="2.30.30.830">
    <property type="match status" value="1"/>
</dbReference>
<evidence type="ECO:0008006" key="4">
    <source>
        <dbReference type="Google" id="ProtNLM"/>
    </source>
</evidence>
<reference evidence="2 3" key="1">
    <citation type="submission" date="2018-11" db="EMBL/GenBank/DDBJ databases">
        <title>Draft genome sequence of Buttiauxella warmboldiae CCUG 35512.</title>
        <authorList>
            <person name="Salva-Serra F."/>
            <person name="Marathe N."/>
            <person name="Moore E."/>
            <person name="Svensson L."/>
            <person name="Engstrom-Jakobsson H."/>
        </authorList>
    </citation>
    <scope>NUCLEOTIDE SEQUENCE [LARGE SCALE GENOMIC DNA]</scope>
    <source>
        <strain evidence="2 3">CCUG 35512</strain>
    </source>
</reference>
<keyword evidence="1" id="KW-0472">Membrane</keyword>
<dbReference type="Proteomes" id="UP000268615">
    <property type="component" value="Unassembled WGS sequence"/>
</dbReference>
<dbReference type="AlphaFoldDB" id="A0A3N5DVG7"/>
<evidence type="ECO:0000313" key="3">
    <source>
        <dbReference type="Proteomes" id="UP000268615"/>
    </source>
</evidence>
<keyword evidence="1" id="KW-1133">Transmembrane helix</keyword>
<dbReference type="RefSeq" id="WP_124023142.1">
    <property type="nucleotide sequence ID" value="NZ_RPOH01000017.1"/>
</dbReference>
<keyword evidence="1" id="KW-0812">Transmembrane</keyword>